<gene>
    <name evidence="1" type="ORF">E5S67_05306</name>
</gene>
<dbReference type="Proteomes" id="UP000702425">
    <property type="component" value="Unassembled WGS sequence"/>
</dbReference>
<sequence>MQIRDGQTTSDYFNGTAEKSWTDKLGDFFNSATAFIGDVIGNIQIGDVKLGDWYAADPVGASAGVTLGGVFIYLGGRAVVGAYQSLSSLITACRSLGVLGSLRAGAVAVGQAVGSRGLYLLGHPGALVSRLIAGVTVGAVMRWCAGKAMQLINFNWNQTDEALDKRIAAAQAQLWSVAGSSLGSLLGTALCGIAPGASIVRVNPSKLAAIKEVNEELYEEALPQIRNLINATIRVGSTAAFVQIFKNARKFLKSLSPGIKKIPFVGETVASWLDKWGAPDAKPWSINSGVKAVIQTISDKNIQEFFEELWEEFLESCQEGVFVLSTAFG</sequence>
<comment type="caution">
    <text evidence="1">The sequence shown here is derived from an EMBL/GenBank/DDBJ whole genome shotgun (WGS) entry which is preliminary data.</text>
</comment>
<protein>
    <submittedName>
        <fullName evidence="1">Uncharacterized protein</fullName>
    </submittedName>
</protein>
<dbReference type="EMBL" id="SRRZ01000135">
    <property type="protein sequence ID" value="NQE37533.1"/>
    <property type="molecule type" value="Genomic_DNA"/>
</dbReference>
<keyword evidence="2" id="KW-1185">Reference proteome</keyword>
<name>A0ABX2D5T8_9CYAN</name>
<evidence type="ECO:0000313" key="2">
    <source>
        <dbReference type="Proteomes" id="UP000702425"/>
    </source>
</evidence>
<accession>A0ABX2D5T8</accession>
<reference evidence="1 2" key="1">
    <citation type="journal article" date="2020" name="Sci. Rep.">
        <title>A novel cyanobacterial geosmin producer, revising GeoA distribution and dispersion patterns in Bacteria.</title>
        <authorList>
            <person name="Churro C."/>
            <person name="Semedo-Aguiar A.P."/>
            <person name="Silva A.D."/>
            <person name="Pereira-Leal J.B."/>
            <person name="Leite R.B."/>
        </authorList>
    </citation>
    <scope>NUCLEOTIDE SEQUENCE [LARGE SCALE GENOMIC DNA]</scope>
    <source>
        <strain evidence="1 2">IPMA8</strain>
    </source>
</reference>
<proteinExistence type="predicted"/>
<organism evidence="1 2">
    <name type="scientific">Microcoleus asticus IPMA8</name>
    <dbReference type="NCBI Taxonomy" id="2563858"/>
    <lineage>
        <taxon>Bacteria</taxon>
        <taxon>Bacillati</taxon>
        <taxon>Cyanobacteriota</taxon>
        <taxon>Cyanophyceae</taxon>
        <taxon>Oscillatoriophycideae</taxon>
        <taxon>Oscillatoriales</taxon>
        <taxon>Microcoleaceae</taxon>
        <taxon>Microcoleus</taxon>
        <taxon>Microcoleus asticus</taxon>
    </lineage>
</organism>
<dbReference type="RefSeq" id="WP_172191651.1">
    <property type="nucleotide sequence ID" value="NZ_CAWPPK010000041.1"/>
</dbReference>
<evidence type="ECO:0000313" key="1">
    <source>
        <dbReference type="EMBL" id="NQE37533.1"/>
    </source>
</evidence>